<dbReference type="NCBIfam" id="NF002063">
    <property type="entry name" value="PRK00893.1-3"/>
    <property type="match status" value="1"/>
</dbReference>
<keyword evidence="7" id="KW-1185">Reference proteome</keyword>
<gene>
    <name evidence="6" type="ORF">HMPREF1872_00401</name>
</gene>
<evidence type="ECO:0000256" key="1">
    <source>
        <dbReference type="ARBA" id="ARBA00022723"/>
    </source>
</evidence>
<reference evidence="7" key="1">
    <citation type="submission" date="2016-01" db="EMBL/GenBank/DDBJ databases">
        <authorList>
            <person name="Mitreva M."/>
            <person name="Pepin K.H."/>
            <person name="Mihindukulasuriya K.A."/>
            <person name="Fulton R."/>
            <person name="Fronick C."/>
            <person name="O'Laughlin M."/>
            <person name="Miner T."/>
            <person name="Herter B."/>
            <person name="Rosa B.A."/>
            <person name="Cordes M."/>
            <person name="Tomlinson C."/>
            <person name="Wollam A."/>
            <person name="Palsikar V.B."/>
            <person name="Mardis E.R."/>
            <person name="Wilson R.K."/>
        </authorList>
    </citation>
    <scope>NUCLEOTIDE SEQUENCE [LARGE SCALE GENOMIC DNA]</scope>
    <source>
        <strain evidence="7">KA00274</strain>
    </source>
</reference>
<dbReference type="EMBL" id="LSCV01000005">
    <property type="protein sequence ID" value="KXB42227.1"/>
    <property type="molecule type" value="Genomic_DNA"/>
</dbReference>
<dbReference type="Proteomes" id="UP000070080">
    <property type="component" value="Unassembled WGS sequence"/>
</dbReference>
<dbReference type="SUPFAM" id="SSF57825">
    <property type="entry name" value="Aspartate carbamoyltransferase, Regulatory-chain, C-terminal domain"/>
    <property type="match status" value="1"/>
</dbReference>
<dbReference type="Pfam" id="PF02748">
    <property type="entry name" value="PyrI_C"/>
    <property type="match status" value="1"/>
</dbReference>
<evidence type="ECO:0000259" key="5">
    <source>
        <dbReference type="Pfam" id="PF02748"/>
    </source>
</evidence>
<dbReference type="GO" id="GO:0006207">
    <property type="term" value="P:'de novo' pyrimidine nucleobase biosynthetic process"/>
    <property type="evidence" value="ECO:0007669"/>
    <property type="project" value="InterPro"/>
</dbReference>
<dbReference type="GO" id="GO:0006221">
    <property type="term" value="P:pyrimidine nucleotide biosynthetic process"/>
    <property type="evidence" value="ECO:0007669"/>
    <property type="project" value="UniProtKB-KW"/>
</dbReference>
<dbReference type="GO" id="GO:0009347">
    <property type="term" value="C:aspartate carbamoyltransferase complex"/>
    <property type="evidence" value="ECO:0007669"/>
    <property type="project" value="InterPro"/>
</dbReference>
<evidence type="ECO:0000313" key="6">
    <source>
        <dbReference type="EMBL" id="KXB42227.1"/>
    </source>
</evidence>
<dbReference type="InterPro" id="IPR020545">
    <property type="entry name" value="Asp_carbamoyltransf_reg_N"/>
</dbReference>
<dbReference type="InterPro" id="IPR020542">
    <property type="entry name" value="Asp_carbamoyltrfase_reg_C"/>
</dbReference>
<feature type="domain" description="Aspartate carbamoyltransferase regulatory subunit C-terminal" evidence="5">
    <location>
        <begin position="95"/>
        <end position="136"/>
    </location>
</feature>
<dbReference type="InterPro" id="IPR002801">
    <property type="entry name" value="Asp_carbamoylTrfase_reg"/>
</dbReference>
<dbReference type="OrthoDB" id="5599321at2"/>
<dbReference type="Pfam" id="PF01948">
    <property type="entry name" value="PyrI"/>
    <property type="match status" value="1"/>
</dbReference>
<dbReference type="SUPFAM" id="SSF54893">
    <property type="entry name" value="Aspartate carbamoyltransferase, Regulatory-chain, N-terminal domain"/>
    <property type="match status" value="1"/>
</dbReference>
<organism evidence="6 7">
    <name type="scientific">Amygdalobacter nucleatus</name>
    <dbReference type="NCBI Taxonomy" id="3029274"/>
    <lineage>
        <taxon>Bacteria</taxon>
        <taxon>Bacillati</taxon>
        <taxon>Bacillota</taxon>
        <taxon>Clostridia</taxon>
        <taxon>Eubacteriales</taxon>
        <taxon>Oscillospiraceae</taxon>
        <taxon>Amygdalobacter</taxon>
    </lineage>
</organism>
<dbReference type="RefSeq" id="WP_066713264.1">
    <property type="nucleotide sequence ID" value="NZ_JARFNM010000001.1"/>
</dbReference>
<evidence type="ECO:0000256" key="3">
    <source>
        <dbReference type="ARBA" id="ARBA00022975"/>
    </source>
</evidence>
<keyword evidence="1" id="KW-0479">Metal-binding</keyword>
<dbReference type="InterPro" id="IPR036792">
    <property type="entry name" value="Asp_carbatrfase_reg_C_sf"/>
</dbReference>
<dbReference type="GO" id="GO:0046872">
    <property type="term" value="F:metal ion binding"/>
    <property type="evidence" value="ECO:0007669"/>
    <property type="project" value="UniProtKB-KW"/>
</dbReference>
<evidence type="ECO:0000259" key="4">
    <source>
        <dbReference type="Pfam" id="PF01948"/>
    </source>
</evidence>
<comment type="caution">
    <text evidence="6">The sequence shown here is derived from an EMBL/GenBank/DDBJ whole genome shotgun (WGS) entry which is preliminary data.</text>
</comment>
<keyword evidence="6" id="KW-0808">Transferase</keyword>
<proteinExistence type="predicted"/>
<dbReference type="GO" id="GO:0016740">
    <property type="term" value="F:transferase activity"/>
    <property type="evidence" value="ECO:0007669"/>
    <property type="project" value="UniProtKB-KW"/>
</dbReference>
<dbReference type="AlphaFoldDB" id="A0A133YGE3"/>
<accession>A0A133YGE3</accession>
<dbReference type="PANTHER" id="PTHR35805">
    <property type="entry name" value="ASPARTATE CARBAMOYLTRANSFERASE REGULATORY CHAIN"/>
    <property type="match status" value="1"/>
</dbReference>
<keyword evidence="2" id="KW-0862">Zinc</keyword>
<feature type="domain" description="Aspartate carbamoyltransferase regulatory subunit N-terminal" evidence="4">
    <location>
        <begin position="2"/>
        <end position="91"/>
    </location>
</feature>
<evidence type="ECO:0000256" key="2">
    <source>
        <dbReference type="ARBA" id="ARBA00022833"/>
    </source>
</evidence>
<protein>
    <submittedName>
        <fullName evidence="6">Aspartate carbamoyltransferase regulatory chain, allosteric domain protein</fullName>
    </submittedName>
</protein>
<dbReference type="PANTHER" id="PTHR35805:SF1">
    <property type="entry name" value="ASPARTATE CARBAMOYLTRANSFERASE REGULATORY CHAIN"/>
    <property type="match status" value="1"/>
</dbReference>
<keyword evidence="3" id="KW-0665">Pyrimidine biosynthesis</keyword>
<dbReference type="STRING" id="1497955.HMPREF1872_00401"/>
<dbReference type="Gene3D" id="3.30.70.140">
    <property type="entry name" value="Aspartate carbamoyltransferase regulatory subunit, N-terminal domain"/>
    <property type="match status" value="1"/>
</dbReference>
<name>A0A133YGE3_9FIRM</name>
<dbReference type="InterPro" id="IPR036793">
    <property type="entry name" value="Asp_carbatrfase_reg_N_sf"/>
</dbReference>
<dbReference type="Gene3D" id="2.30.30.20">
    <property type="entry name" value="Aspartate carbamoyltransferase regulatory subunit, C-terminal domain"/>
    <property type="match status" value="1"/>
</dbReference>
<evidence type="ECO:0000313" key="7">
    <source>
        <dbReference type="Proteomes" id="UP000070080"/>
    </source>
</evidence>
<sequence>MLTVNSITNGVVIDHIKAGLGYRIYQLLDLAKSPYSVALLMNVSSAKEGKKDILKIEQAGELDYSILSLLDPQITINEIKDEQVVNKYKVQFPNEVYDFIKCKNPRCISNHQNIKQHFHLMNPKTVIYRCHYCDNLYKCGGQEC</sequence>